<feature type="domain" description="Resolvase/invertase-type recombinase catalytic" evidence="4">
    <location>
        <begin position="19"/>
        <end position="167"/>
    </location>
</feature>
<accession>A0ABP6S5F6</accession>
<evidence type="ECO:0000313" key="7">
    <source>
        <dbReference type="Proteomes" id="UP001499990"/>
    </source>
</evidence>
<dbReference type="Proteomes" id="UP001499990">
    <property type="component" value="Unassembled WGS sequence"/>
</dbReference>
<dbReference type="InterPro" id="IPR011109">
    <property type="entry name" value="DNA_bind_recombinase_dom"/>
</dbReference>
<feature type="compositionally biased region" description="Polar residues" evidence="3">
    <location>
        <begin position="511"/>
        <end position="522"/>
    </location>
</feature>
<dbReference type="Gene3D" id="3.90.1750.20">
    <property type="entry name" value="Putative Large Serine Recombinase, Chain B, Domain 2"/>
    <property type="match status" value="1"/>
</dbReference>
<dbReference type="Gene3D" id="3.40.50.1390">
    <property type="entry name" value="Resolvase, N-terminal catalytic domain"/>
    <property type="match status" value="1"/>
</dbReference>
<dbReference type="Pfam" id="PF00239">
    <property type="entry name" value="Resolvase"/>
    <property type="match status" value="1"/>
</dbReference>
<dbReference type="PANTHER" id="PTHR30461:SF2">
    <property type="entry name" value="SERINE RECOMBINASE PINE-RELATED"/>
    <property type="match status" value="1"/>
</dbReference>
<keyword evidence="7" id="KW-1185">Reference proteome</keyword>
<dbReference type="EMBL" id="BAAAYL010000001">
    <property type="protein sequence ID" value="GAA3368478.1"/>
    <property type="molecule type" value="Genomic_DNA"/>
</dbReference>
<evidence type="ECO:0000259" key="4">
    <source>
        <dbReference type="PROSITE" id="PS51736"/>
    </source>
</evidence>
<dbReference type="SMART" id="SM00857">
    <property type="entry name" value="Resolvase"/>
    <property type="match status" value="1"/>
</dbReference>
<dbReference type="InterPro" id="IPR006119">
    <property type="entry name" value="Resolv_N"/>
</dbReference>
<dbReference type="InterPro" id="IPR038109">
    <property type="entry name" value="DNA_bind_recomb_sf"/>
</dbReference>
<dbReference type="RefSeq" id="WP_345034487.1">
    <property type="nucleotide sequence ID" value="NZ_BAAAYL010000001.1"/>
</dbReference>
<protein>
    <submittedName>
        <fullName evidence="6">Recombinase family protein</fullName>
    </submittedName>
</protein>
<feature type="domain" description="Recombinase" evidence="5">
    <location>
        <begin position="174"/>
        <end position="307"/>
    </location>
</feature>
<gene>
    <name evidence="6" type="ORF">GCM10020367_06980</name>
</gene>
<comment type="caution">
    <text evidence="6">The sequence shown here is derived from an EMBL/GenBank/DDBJ whole genome shotgun (WGS) entry which is preliminary data.</text>
</comment>
<evidence type="ECO:0000256" key="3">
    <source>
        <dbReference type="SAM" id="MobiDB-lite"/>
    </source>
</evidence>
<feature type="region of interest" description="Disordered" evidence="3">
    <location>
        <begin position="443"/>
        <end position="462"/>
    </location>
</feature>
<dbReference type="PANTHER" id="PTHR30461">
    <property type="entry name" value="DNA-INVERTASE FROM LAMBDOID PROPHAGE"/>
    <property type="match status" value="1"/>
</dbReference>
<dbReference type="InterPro" id="IPR050639">
    <property type="entry name" value="SSR_resolvase"/>
</dbReference>
<dbReference type="InterPro" id="IPR036162">
    <property type="entry name" value="Resolvase-like_N_sf"/>
</dbReference>
<evidence type="ECO:0000256" key="1">
    <source>
        <dbReference type="ARBA" id="ARBA00023125"/>
    </source>
</evidence>
<evidence type="ECO:0000313" key="6">
    <source>
        <dbReference type="EMBL" id="GAA3368478.1"/>
    </source>
</evidence>
<reference evidence="7" key="1">
    <citation type="journal article" date="2019" name="Int. J. Syst. Evol. Microbiol.">
        <title>The Global Catalogue of Microorganisms (GCM) 10K type strain sequencing project: providing services to taxonomists for standard genome sequencing and annotation.</title>
        <authorList>
            <consortium name="The Broad Institute Genomics Platform"/>
            <consortium name="The Broad Institute Genome Sequencing Center for Infectious Disease"/>
            <person name="Wu L."/>
            <person name="Ma J."/>
        </authorList>
    </citation>
    <scope>NUCLEOTIDE SEQUENCE [LARGE SCALE GENOMIC DNA]</scope>
    <source>
        <strain evidence="7">JCM 9651</strain>
    </source>
</reference>
<dbReference type="PROSITE" id="PS51736">
    <property type="entry name" value="RECOMBINASES_3"/>
    <property type="match status" value="1"/>
</dbReference>
<evidence type="ECO:0000259" key="5">
    <source>
        <dbReference type="PROSITE" id="PS51737"/>
    </source>
</evidence>
<evidence type="ECO:0000256" key="2">
    <source>
        <dbReference type="ARBA" id="ARBA00023172"/>
    </source>
</evidence>
<dbReference type="CDD" id="cd00338">
    <property type="entry name" value="Ser_Recombinase"/>
    <property type="match status" value="1"/>
</dbReference>
<keyword evidence="1" id="KW-0238">DNA-binding</keyword>
<name>A0ABP6S5F6_9ACTN</name>
<proteinExistence type="predicted"/>
<dbReference type="PROSITE" id="PS51737">
    <property type="entry name" value="RECOMBINASE_DNA_BIND"/>
    <property type="match status" value="1"/>
</dbReference>
<feature type="region of interest" description="Disordered" evidence="3">
    <location>
        <begin position="503"/>
        <end position="522"/>
    </location>
</feature>
<sequence>MRGTTMDEIERPYDGCGKCLLGVRRLSRVKAATTSPERQREDVLTAAATVGGHIIDWADDWEVSGATDPITRPRLGPWLRDERGKYDGLVAAAVDRLGRNVVDCLNTGYKMRDEGKFLVSYGHEGVWNLDDPNDENRFTMEAWGAQMELRAIQRRNRDATKKIRAAGRPKGKPSYGFQYVRTVPNGRVDRVELHPHAAEVLRTVAQRILADPANVSVSSEAARLNRLGELSPTDHLAVMYGKPAGGRPWYPTSLRNMLLSEAAMGYLVHQGKPVTDRTGNPVRLCEGLWNRTTHNALKDVLHASDTPYRGRKTNRSYLLTEVALCGQCHNRLFTQTSADAPPRYACTVRNKGWKNAQHCRPAPNMRVANLDALVEGWFLEKFGHGAIVETVYDSGNGVADRIAEIKASQQRLRADREAGLYDQPDDAEWYRERYIELSRELKELESEPQRPPGMVQRPTGETVEDRWMKAPDVQARKEILLDFGVRVTVFPASAPVRWVPGVLHGPEQDPLSLSGSFRTAGP</sequence>
<keyword evidence="2" id="KW-0233">DNA recombination</keyword>
<dbReference type="SUPFAM" id="SSF53041">
    <property type="entry name" value="Resolvase-like"/>
    <property type="match status" value="1"/>
</dbReference>
<organism evidence="6 7">
    <name type="scientific">Streptomyces sannanensis</name>
    <dbReference type="NCBI Taxonomy" id="285536"/>
    <lineage>
        <taxon>Bacteria</taxon>
        <taxon>Bacillati</taxon>
        <taxon>Actinomycetota</taxon>
        <taxon>Actinomycetes</taxon>
        <taxon>Kitasatosporales</taxon>
        <taxon>Streptomycetaceae</taxon>
        <taxon>Streptomyces</taxon>
    </lineage>
</organism>